<dbReference type="AlphaFoldDB" id="A0A7R9FKU3"/>
<gene>
    <name evidence="1" type="ORF">TTEB3V08_LOCUS3336</name>
</gene>
<proteinExistence type="predicted"/>
<dbReference type="Gene3D" id="3.40.50.2300">
    <property type="match status" value="1"/>
</dbReference>
<name>A0A7R9FKU3_9NEOP</name>
<protein>
    <submittedName>
        <fullName evidence="1">Uncharacterized protein</fullName>
    </submittedName>
</protein>
<reference evidence="1" key="1">
    <citation type="submission" date="2020-11" db="EMBL/GenBank/DDBJ databases">
        <authorList>
            <person name="Tran Van P."/>
        </authorList>
    </citation>
    <scope>NUCLEOTIDE SEQUENCE</scope>
</reference>
<sequence>MYRHQLKTCLDWEPSFYISCYNPTAWMTCCALSMRVERRGETFSSSRASLDHGRRSSCSAGTLCSQVGAPSVINTPFILLEHDPKEPISIYAHTISVATSKMDAKLVTTLCVVLVTSLLNAESHQNPTYFNIGGVLSNNDSEFHFQEIIAHLNFANQYVPKGVTYYATAIQMDANPIRTALNSSEGGEKGKSCGCQVKMQAGELRLLLPER</sequence>
<evidence type="ECO:0000313" key="1">
    <source>
        <dbReference type="EMBL" id="CAD7455256.1"/>
    </source>
</evidence>
<accession>A0A7R9FKU3</accession>
<organism evidence="1">
    <name type="scientific">Timema tahoe</name>
    <dbReference type="NCBI Taxonomy" id="61484"/>
    <lineage>
        <taxon>Eukaryota</taxon>
        <taxon>Metazoa</taxon>
        <taxon>Ecdysozoa</taxon>
        <taxon>Arthropoda</taxon>
        <taxon>Hexapoda</taxon>
        <taxon>Insecta</taxon>
        <taxon>Pterygota</taxon>
        <taxon>Neoptera</taxon>
        <taxon>Polyneoptera</taxon>
        <taxon>Phasmatodea</taxon>
        <taxon>Timematodea</taxon>
        <taxon>Timematoidea</taxon>
        <taxon>Timematidae</taxon>
        <taxon>Timema</taxon>
    </lineage>
</organism>
<dbReference type="EMBL" id="OE000858">
    <property type="protein sequence ID" value="CAD7455256.1"/>
    <property type="molecule type" value="Genomic_DNA"/>
</dbReference>